<reference evidence="2 3" key="1">
    <citation type="journal article" date="2021" name="Sci. Rep.">
        <title>The genome of the diatom Chaetoceros tenuissimus carries an ancient integrated fragment of an extant virus.</title>
        <authorList>
            <person name="Hongo Y."/>
            <person name="Kimura K."/>
            <person name="Takaki Y."/>
            <person name="Yoshida Y."/>
            <person name="Baba S."/>
            <person name="Kobayashi G."/>
            <person name="Nagasaki K."/>
            <person name="Hano T."/>
            <person name="Tomaru Y."/>
        </authorList>
    </citation>
    <scope>NUCLEOTIDE SEQUENCE [LARGE SCALE GENOMIC DNA]</scope>
    <source>
        <strain evidence="2 3">NIES-3715</strain>
    </source>
</reference>
<sequence length="804" mass="92827">MNSYAMEKSGRKRNHSRKTSKPLRSLNTNSKDNKRRKSHNEAILVDDIQEGKKNETAITTSRANDRNSNDENIVSVAGGTTKHVTTLRTAKQASAKPLAKPNIQMYKLQGLTCPNELRLLENATKEFADWIMENGFVANPKSELYSEIDWNQIRDQTSYPNAAVYQTADGKIGATTQYSQRLEYYRQEGKDTNGINIMVALDALTKKASSLLEKSRKDYFTSIGVTSEEPKSMGDLRNNPYFHHHIISHFSEKRGHTSFEKMLDTLHLESCMQFKFGMGHASTSMHEGIPADTATFWKNYDELLETVQWFCKLVYDITGCRISEFTIREALSSWEPGRRKGLPVKFLFSTIVIYNTMHPNLAHKDIFPAVIPSSEDIDQCYNTDHLKDHRFAAQQVCIAAAKEIMNSKKRILRLVDENPFAWSWDEDKKKPVQPGDRHLNVYLSLDYEIKYQDEDITILYTPTSQSFVFFMGPVCQILSVYSFTGKASTATSTKRAFWLEAFRQLCNMANDIEDGGRDNIFGNIWLMYFMTTTLRNQLHADPRWCNLFGKDLLTPRDIFATDSEYTDLPKRTRNTISKKTRTDSKSEDRDGASSGDYEKNIFEQVSDLLTCSDTLEEGLQQVLDHFTNTGDNLEQTSIYKRCENFGKKEYISEKIRNAWITFYRSKRSNRGNSNARGLTIQQQGRYDNSFEGLLSKAREKWNEKPDDVVKVEFKIWLELSDTEKDAAIGCNSELNQPEWKLKGHLQLPYKFESLRKAIGKRNKTLKKIQLKLRQHEHRQKVDRPYVTRNNYKYKLATIIVTRKE</sequence>
<gene>
    <name evidence="2" type="ORF">CTEN210_00100</name>
</gene>
<feature type="region of interest" description="Disordered" evidence="1">
    <location>
        <begin position="1"/>
        <end position="41"/>
    </location>
</feature>
<name>A0AAD3CCM9_9STRA</name>
<feature type="compositionally biased region" description="Basic residues" evidence="1">
    <location>
        <begin position="10"/>
        <end position="21"/>
    </location>
</feature>
<dbReference type="EMBL" id="BLLK01000013">
    <property type="protein sequence ID" value="GFH43627.1"/>
    <property type="molecule type" value="Genomic_DNA"/>
</dbReference>
<dbReference type="AlphaFoldDB" id="A0AAD3CCM9"/>
<evidence type="ECO:0000313" key="3">
    <source>
        <dbReference type="Proteomes" id="UP001054902"/>
    </source>
</evidence>
<comment type="caution">
    <text evidence="2">The sequence shown here is derived from an EMBL/GenBank/DDBJ whole genome shotgun (WGS) entry which is preliminary data.</text>
</comment>
<dbReference type="Proteomes" id="UP001054902">
    <property type="component" value="Unassembled WGS sequence"/>
</dbReference>
<evidence type="ECO:0000313" key="2">
    <source>
        <dbReference type="EMBL" id="GFH43627.1"/>
    </source>
</evidence>
<keyword evidence="3" id="KW-1185">Reference proteome</keyword>
<proteinExistence type="predicted"/>
<feature type="region of interest" description="Disordered" evidence="1">
    <location>
        <begin position="571"/>
        <end position="596"/>
    </location>
</feature>
<feature type="compositionally biased region" description="Basic and acidic residues" evidence="1">
    <location>
        <begin position="580"/>
        <end position="596"/>
    </location>
</feature>
<evidence type="ECO:0000256" key="1">
    <source>
        <dbReference type="SAM" id="MobiDB-lite"/>
    </source>
</evidence>
<organism evidence="2 3">
    <name type="scientific">Chaetoceros tenuissimus</name>
    <dbReference type="NCBI Taxonomy" id="426638"/>
    <lineage>
        <taxon>Eukaryota</taxon>
        <taxon>Sar</taxon>
        <taxon>Stramenopiles</taxon>
        <taxon>Ochrophyta</taxon>
        <taxon>Bacillariophyta</taxon>
        <taxon>Coscinodiscophyceae</taxon>
        <taxon>Chaetocerotophycidae</taxon>
        <taxon>Chaetocerotales</taxon>
        <taxon>Chaetocerotaceae</taxon>
        <taxon>Chaetoceros</taxon>
    </lineage>
</organism>
<protein>
    <submittedName>
        <fullName evidence="2">Uncharacterized protein</fullName>
    </submittedName>
</protein>
<accession>A0AAD3CCM9</accession>